<evidence type="ECO:0000313" key="3">
    <source>
        <dbReference type="EMBL" id="KIS18974.1"/>
    </source>
</evidence>
<gene>
    <name evidence="3" type="ORF">AT55_01980</name>
</gene>
<organism evidence="3 4">
    <name type="scientific">Streptococcus equi subsp. zooepidemicus Sz4is</name>
    <dbReference type="NCBI Taxonomy" id="1381082"/>
    <lineage>
        <taxon>Bacteria</taxon>
        <taxon>Bacillati</taxon>
        <taxon>Bacillota</taxon>
        <taxon>Bacilli</taxon>
        <taxon>Lactobacillales</taxon>
        <taxon>Streptococcaceae</taxon>
        <taxon>Streptococcus</taxon>
    </lineage>
</organism>
<feature type="domain" description="LXG" evidence="2">
    <location>
        <begin position="8"/>
        <end position="238"/>
    </location>
</feature>
<reference evidence="3 4" key="1">
    <citation type="submission" date="2013-11" db="EMBL/GenBank/DDBJ databases">
        <authorList>
            <person name="da Piedade I."/>
            <person name="Tang M.H.E."/>
            <person name="Bojesen A.M."/>
        </authorList>
    </citation>
    <scope>NUCLEOTIDE SEQUENCE [LARGE SCALE GENOMIC DNA]</scope>
    <source>
        <strain evidence="3 4">Sz4is</strain>
    </source>
</reference>
<dbReference type="PROSITE" id="PS51756">
    <property type="entry name" value="LXG"/>
    <property type="match status" value="1"/>
</dbReference>
<dbReference type="Proteomes" id="UP000032278">
    <property type="component" value="Unassembled WGS sequence"/>
</dbReference>
<accession>A0AAW3GNU4</accession>
<protein>
    <submittedName>
        <fullName evidence="3">Transposase protein</fullName>
    </submittedName>
</protein>
<evidence type="ECO:0000313" key="4">
    <source>
        <dbReference type="Proteomes" id="UP000032278"/>
    </source>
</evidence>
<dbReference type="AlphaFoldDB" id="A0AAW3GNU4"/>
<evidence type="ECO:0000259" key="2">
    <source>
        <dbReference type="PROSITE" id="PS51756"/>
    </source>
</evidence>
<comment type="similarity">
    <text evidence="1">In the N-terminal section; belongs to the LXG family.</text>
</comment>
<dbReference type="EMBL" id="JAUE01000017">
    <property type="protein sequence ID" value="KIS18974.1"/>
    <property type="molecule type" value="Genomic_DNA"/>
</dbReference>
<evidence type="ECO:0000256" key="1">
    <source>
        <dbReference type="ARBA" id="ARBA00034117"/>
    </source>
</evidence>
<proteinExistence type="inferred from homology"/>
<name>A0AAW3GNU4_STRSZ</name>
<dbReference type="RefSeq" id="WP_043036501.1">
    <property type="nucleotide sequence ID" value="NZ_JAUE01000017.1"/>
</dbReference>
<sequence>MGVTYSAAESKALIQAMTNNIQIANEITDRLSSGCDHLIASLDSGELQGAAYTASRGLFTAIIIPSIKKLQAAIDAIQVELTTYQRADAQIARYGTLDRDHLTELKRLGERQVQVIQAQIDENESFMKQVSSLLTGDYGTLWSDTSTLYHAKNQLEIGIRDVTTKLESLEWFLTQTSDCFRDSLVVLQLAIQGATQLSQVFMSSDGSYSTAGLDMSWVTSLRNQEISPVNASKYTQKHYHNILTQTIKAIKSSSERPLQKSERLVAAYEDYLYFLNKPAFDDYWKARSNYDGEWKPDKEGSYAEKIERLLGLKLQSSGIDFRLIINKMGDDILSVNVNAPYLSQVAGSQLSAAILDNKQFYDLVNTGQPLDLKSRTYHGHNYSVWSRQWESELPGDYAGNYLYGYVGTGFLDASGTYLKTATGIAQVFSDKDIPKWLKNLSSGHYGDNEGDTQMIQAGIDGYMKRKKSK</sequence>
<dbReference type="InterPro" id="IPR006829">
    <property type="entry name" value="LXG_dom"/>
</dbReference>
<comment type="caution">
    <text evidence="3">The sequence shown here is derived from an EMBL/GenBank/DDBJ whole genome shotgun (WGS) entry which is preliminary data.</text>
</comment>